<dbReference type="EMBL" id="LODT01000047">
    <property type="protein sequence ID" value="KYQ88814.1"/>
    <property type="molecule type" value="Genomic_DNA"/>
</dbReference>
<dbReference type="InterPro" id="IPR002909">
    <property type="entry name" value="IPT_dom"/>
</dbReference>
<reference evidence="5 6" key="1">
    <citation type="submission" date="2015-12" db="EMBL/GenBank/DDBJ databases">
        <title>Dictyostelia acquired genes for synthesis and detection of signals that induce cell-type specialization by lateral gene transfer from prokaryotes.</title>
        <authorList>
            <person name="Gloeckner G."/>
            <person name="Schaap P."/>
        </authorList>
    </citation>
    <scope>NUCLEOTIDE SEQUENCE [LARGE SCALE GENOMIC DNA]</scope>
    <source>
        <strain evidence="5 6">TK</strain>
    </source>
</reference>
<feature type="disulfide bond" evidence="3">
    <location>
        <begin position="901"/>
        <end position="911"/>
    </location>
</feature>
<dbReference type="PANTHER" id="PTHR31341:SF15">
    <property type="entry name" value="EGF-LIKE DOMAIN-CONTAINING PROTEIN"/>
    <property type="match status" value="1"/>
</dbReference>
<proteinExistence type="predicted"/>
<dbReference type="CDD" id="cd00603">
    <property type="entry name" value="IPT_PCSR"/>
    <property type="match status" value="1"/>
</dbReference>
<comment type="caution">
    <text evidence="5">The sequence shown here is derived from an EMBL/GenBank/DDBJ whole genome shotgun (WGS) entry which is preliminary data.</text>
</comment>
<accession>A0A151Z4T6</accession>
<dbReference type="PROSITE" id="PS50026">
    <property type="entry name" value="EGF_3"/>
    <property type="match status" value="1"/>
</dbReference>
<keyword evidence="1" id="KW-0732">Signal</keyword>
<dbReference type="SUPFAM" id="SSF81296">
    <property type="entry name" value="E set domains"/>
    <property type="match status" value="3"/>
</dbReference>
<feature type="disulfide bond" evidence="3">
    <location>
        <begin position="920"/>
        <end position="929"/>
    </location>
</feature>
<organism evidence="5 6">
    <name type="scientific">Tieghemostelium lacteum</name>
    <name type="common">Slime mold</name>
    <name type="synonym">Dictyostelium lacteum</name>
    <dbReference type="NCBI Taxonomy" id="361077"/>
    <lineage>
        <taxon>Eukaryota</taxon>
        <taxon>Amoebozoa</taxon>
        <taxon>Evosea</taxon>
        <taxon>Eumycetozoa</taxon>
        <taxon>Dictyostelia</taxon>
        <taxon>Dictyosteliales</taxon>
        <taxon>Raperosteliaceae</taxon>
        <taxon>Tieghemostelium</taxon>
    </lineage>
</organism>
<sequence length="974" mass="104334">MYPVQSQIFGAVSELKFYTFTQQLISSMTRGEFNMNSDYSGDQYFCIQSGSGITPYSTTNLAASNIAIAATPQVSSTTSPSITSNNITGLMCSGYYAFVLTTTQLVSVPLLGGTSVSTVSLGTNSPQINMFIRNVFYNTTSAYVYTTFSATKVLTLNKAIWVVNTNSFGATTPFTPNPPITSDIAFFYNEPSGKIIFGAGSNVYSYKPSDNTFETYTGTGTVYAAAINSFYIYACYSINSEIKLVVLNYLAGPVTFVNSYTITNDSSSCLSANYNHQLGQLFFSLLKTSNNQLGISTIGTDGGNPQVSYISNQIVTPASVNAFSYPIGYQGQTLYIATPTATVLQMSYQNLCPNQCSGNGNCFKSRCTCTGDYVGKDCSHLQPVITSTTTIPYYQSTNTITLTGTNFVNDTFTLTIQGVQCANTSFINSTTLTCNLPPNSVSSWAPLVAKSVSIAYPSWQWTNQNFAPQLFTFTRPVIDSYAQSANTIVLQGHNFFSPSYISTQLGTTSLSCSNTDTTSTCTISGNVASRTSTLKVYSSPMQTNTWLDGSITLNPYITSFQPLKIPTDGSVPVTIYGIAFKTSGTETFNIIQGTTNIEPIANNVAANSIIFSPSSGISSTKTFKLQITTSGTTYTSNSITFQYLPPSIVSISQLTPTNKFSISGNNFGTSTSLVQASIGSTSVTVSNVNNHGLVITLPNDVRKNDLTMTVDGQSLDSSYPFNLPPLITSISPLPSIDGGITTIFGEYLVSTIISIGGTPMDCSYPGSTNYPSTATCNFPSGTGEFTVTALSQYSTSNDLSDTFDSNYHQPTVSSITPNVYKFNENESTIFTITGENFADESLDVQINNEPCTVTSINSTQIICEYSNDVDPQTVVNPVVIKITVDSVVGNNNLLLIFEKSCPNTCTPNGQCNISSGQCTCTPPYSGTDCTTIDPTDSSSNSSLDSNNPDNISISSTLYTNIALTILSYCILLLL</sequence>
<evidence type="ECO:0000256" key="1">
    <source>
        <dbReference type="ARBA" id="ARBA00022729"/>
    </source>
</evidence>
<dbReference type="InterPro" id="IPR013783">
    <property type="entry name" value="Ig-like_fold"/>
</dbReference>
<comment type="caution">
    <text evidence="3">Lacks conserved residue(s) required for the propagation of feature annotation.</text>
</comment>
<evidence type="ECO:0000313" key="6">
    <source>
        <dbReference type="Proteomes" id="UP000076078"/>
    </source>
</evidence>
<dbReference type="PANTHER" id="PTHR31341">
    <property type="entry name" value="IPT/TIG DOMAIN-CONTAINING PROTEIN-RELATED-RELATED"/>
    <property type="match status" value="1"/>
</dbReference>
<dbReference type="OrthoDB" id="10001041at2759"/>
<keyword evidence="2" id="KW-0325">Glycoprotein</keyword>
<dbReference type="SMART" id="SM00429">
    <property type="entry name" value="IPT"/>
    <property type="match status" value="2"/>
</dbReference>
<keyword evidence="6" id="KW-1185">Reference proteome</keyword>
<dbReference type="CDD" id="cd00055">
    <property type="entry name" value="EGF_Lam"/>
    <property type="match status" value="1"/>
</dbReference>
<dbReference type="AlphaFoldDB" id="A0A151Z4T6"/>
<dbReference type="Proteomes" id="UP000076078">
    <property type="component" value="Unassembled WGS sequence"/>
</dbReference>
<name>A0A151Z4T6_TIELA</name>
<keyword evidence="3" id="KW-1015">Disulfide bond</keyword>
<gene>
    <name evidence="5" type="ORF">DLAC_10613</name>
</gene>
<dbReference type="Gene3D" id="2.10.25.10">
    <property type="entry name" value="Laminin"/>
    <property type="match status" value="1"/>
</dbReference>
<dbReference type="Pfam" id="PF01833">
    <property type="entry name" value="TIG"/>
    <property type="match status" value="4"/>
</dbReference>
<dbReference type="PROSITE" id="PS01186">
    <property type="entry name" value="EGF_2"/>
    <property type="match status" value="1"/>
</dbReference>
<dbReference type="InterPro" id="IPR052014">
    <property type="entry name" value="Dictyostelium_Tiger"/>
</dbReference>
<dbReference type="Gene3D" id="2.60.40.10">
    <property type="entry name" value="Immunoglobulins"/>
    <property type="match status" value="4"/>
</dbReference>
<protein>
    <recommendedName>
        <fullName evidence="4">EGF-like domain-containing protein</fullName>
    </recommendedName>
</protein>
<evidence type="ECO:0000313" key="5">
    <source>
        <dbReference type="EMBL" id="KYQ88814.1"/>
    </source>
</evidence>
<dbReference type="InParanoid" id="A0A151Z4T6"/>
<dbReference type="OMA" id="CNISHIT"/>
<dbReference type="InterPro" id="IPR000742">
    <property type="entry name" value="EGF"/>
</dbReference>
<evidence type="ECO:0000259" key="4">
    <source>
        <dbReference type="PROSITE" id="PS50026"/>
    </source>
</evidence>
<dbReference type="Gene3D" id="2.60.120.260">
    <property type="entry name" value="Galactose-binding domain-like"/>
    <property type="match status" value="1"/>
</dbReference>
<dbReference type="InterPro" id="IPR002049">
    <property type="entry name" value="LE_dom"/>
</dbReference>
<keyword evidence="3" id="KW-0245">EGF-like domain</keyword>
<evidence type="ECO:0000256" key="3">
    <source>
        <dbReference type="PROSITE-ProRule" id="PRU00076"/>
    </source>
</evidence>
<feature type="domain" description="EGF-like" evidence="4">
    <location>
        <begin position="897"/>
        <end position="930"/>
    </location>
</feature>
<dbReference type="STRING" id="361077.A0A151Z4T6"/>
<dbReference type="InterPro" id="IPR014756">
    <property type="entry name" value="Ig_E-set"/>
</dbReference>
<dbReference type="PROSITE" id="PS00022">
    <property type="entry name" value="EGF_1"/>
    <property type="match status" value="1"/>
</dbReference>
<evidence type="ECO:0000256" key="2">
    <source>
        <dbReference type="ARBA" id="ARBA00023180"/>
    </source>
</evidence>